<feature type="compositionally biased region" description="Polar residues" evidence="1">
    <location>
        <begin position="10"/>
        <end position="20"/>
    </location>
</feature>
<organism evidence="2 3">
    <name type="scientific">Aegilops tauschii subsp. strangulata</name>
    <name type="common">Goatgrass</name>
    <dbReference type="NCBI Taxonomy" id="200361"/>
    <lineage>
        <taxon>Eukaryota</taxon>
        <taxon>Viridiplantae</taxon>
        <taxon>Streptophyta</taxon>
        <taxon>Embryophyta</taxon>
        <taxon>Tracheophyta</taxon>
        <taxon>Spermatophyta</taxon>
        <taxon>Magnoliopsida</taxon>
        <taxon>Liliopsida</taxon>
        <taxon>Poales</taxon>
        <taxon>Poaceae</taxon>
        <taxon>BOP clade</taxon>
        <taxon>Pooideae</taxon>
        <taxon>Triticodae</taxon>
        <taxon>Triticeae</taxon>
        <taxon>Triticinae</taxon>
        <taxon>Aegilops</taxon>
    </lineage>
</organism>
<dbReference type="AlphaFoldDB" id="A0A453R4T7"/>
<evidence type="ECO:0000313" key="3">
    <source>
        <dbReference type="Proteomes" id="UP000015105"/>
    </source>
</evidence>
<dbReference type="EnsemblPlants" id="AET7Gv20464100.1">
    <property type="protein sequence ID" value="AET7Gv20464100.1"/>
    <property type="gene ID" value="AET7Gv20464100"/>
</dbReference>
<reference evidence="2" key="3">
    <citation type="journal article" date="2017" name="Nature">
        <title>Genome sequence of the progenitor of the wheat D genome Aegilops tauschii.</title>
        <authorList>
            <person name="Luo M.C."/>
            <person name="Gu Y.Q."/>
            <person name="Puiu D."/>
            <person name="Wang H."/>
            <person name="Twardziok S.O."/>
            <person name="Deal K.R."/>
            <person name="Huo N."/>
            <person name="Zhu T."/>
            <person name="Wang L."/>
            <person name="Wang Y."/>
            <person name="McGuire P.E."/>
            <person name="Liu S."/>
            <person name="Long H."/>
            <person name="Ramasamy R.K."/>
            <person name="Rodriguez J.C."/>
            <person name="Van S.L."/>
            <person name="Yuan L."/>
            <person name="Wang Z."/>
            <person name="Xia Z."/>
            <person name="Xiao L."/>
            <person name="Anderson O.D."/>
            <person name="Ouyang S."/>
            <person name="Liang Y."/>
            <person name="Zimin A.V."/>
            <person name="Pertea G."/>
            <person name="Qi P."/>
            <person name="Bennetzen J.L."/>
            <person name="Dai X."/>
            <person name="Dawson M.W."/>
            <person name="Muller H.G."/>
            <person name="Kugler K."/>
            <person name="Rivarola-Duarte L."/>
            <person name="Spannagl M."/>
            <person name="Mayer K.F.X."/>
            <person name="Lu F.H."/>
            <person name="Bevan M.W."/>
            <person name="Leroy P."/>
            <person name="Li P."/>
            <person name="You F.M."/>
            <person name="Sun Q."/>
            <person name="Liu Z."/>
            <person name="Lyons E."/>
            <person name="Wicker T."/>
            <person name="Salzberg S.L."/>
            <person name="Devos K.M."/>
            <person name="Dvorak J."/>
        </authorList>
    </citation>
    <scope>NUCLEOTIDE SEQUENCE [LARGE SCALE GENOMIC DNA]</scope>
    <source>
        <strain evidence="2">cv. AL8/78</strain>
    </source>
</reference>
<reference evidence="2" key="5">
    <citation type="journal article" date="2021" name="G3 (Bethesda)">
        <title>Aegilops tauschii genome assembly Aet v5.0 features greater sequence contiguity and improved annotation.</title>
        <authorList>
            <person name="Wang L."/>
            <person name="Zhu T."/>
            <person name="Rodriguez J.C."/>
            <person name="Deal K.R."/>
            <person name="Dubcovsky J."/>
            <person name="McGuire P.E."/>
            <person name="Lux T."/>
            <person name="Spannagl M."/>
            <person name="Mayer K.F.X."/>
            <person name="Baldrich P."/>
            <person name="Meyers B.C."/>
            <person name="Huo N."/>
            <person name="Gu Y.Q."/>
            <person name="Zhou H."/>
            <person name="Devos K.M."/>
            <person name="Bennetzen J.L."/>
            <person name="Unver T."/>
            <person name="Budak H."/>
            <person name="Gulick P.J."/>
            <person name="Galiba G."/>
            <person name="Kalapos B."/>
            <person name="Nelson D.R."/>
            <person name="Li P."/>
            <person name="You F.M."/>
            <person name="Luo M.C."/>
            <person name="Dvorak J."/>
        </authorList>
    </citation>
    <scope>NUCLEOTIDE SEQUENCE [LARGE SCALE GENOMIC DNA]</scope>
    <source>
        <strain evidence="2">cv. AL8/78</strain>
    </source>
</reference>
<proteinExistence type="predicted"/>
<reference evidence="3" key="2">
    <citation type="journal article" date="2017" name="Nat. Plants">
        <title>The Aegilops tauschii genome reveals multiple impacts of transposons.</title>
        <authorList>
            <person name="Zhao G."/>
            <person name="Zou C."/>
            <person name="Li K."/>
            <person name="Wang K."/>
            <person name="Li T."/>
            <person name="Gao L."/>
            <person name="Zhang X."/>
            <person name="Wang H."/>
            <person name="Yang Z."/>
            <person name="Liu X."/>
            <person name="Jiang W."/>
            <person name="Mao L."/>
            <person name="Kong X."/>
            <person name="Jiao Y."/>
            <person name="Jia J."/>
        </authorList>
    </citation>
    <scope>NUCLEOTIDE SEQUENCE [LARGE SCALE GENOMIC DNA]</scope>
    <source>
        <strain evidence="3">cv. AL8/78</strain>
    </source>
</reference>
<dbReference type="Gramene" id="AET7Gv20464100.1">
    <property type="protein sequence ID" value="AET7Gv20464100.1"/>
    <property type="gene ID" value="AET7Gv20464100"/>
</dbReference>
<name>A0A453R4T7_AEGTS</name>
<feature type="region of interest" description="Disordered" evidence="1">
    <location>
        <begin position="1"/>
        <end position="28"/>
    </location>
</feature>
<accession>A0A453R4T7</accession>
<evidence type="ECO:0000256" key="1">
    <source>
        <dbReference type="SAM" id="MobiDB-lite"/>
    </source>
</evidence>
<evidence type="ECO:0000313" key="2">
    <source>
        <dbReference type="EnsemblPlants" id="AET7Gv20464100.1"/>
    </source>
</evidence>
<reference evidence="3" key="1">
    <citation type="journal article" date="2014" name="Science">
        <title>Ancient hybridizations among the ancestral genomes of bread wheat.</title>
        <authorList>
            <consortium name="International Wheat Genome Sequencing Consortium,"/>
            <person name="Marcussen T."/>
            <person name="Sandve S.R."/>
            <person name="Heier L."/>
            <person name="Spannagl M."/>
            <person name="Pfeifer M."/>
            <person name="Jakobsen K.S."/>
            <person name="Wulff B.B."/>
            <person name="Steuernagel B."/>
            <person name="Mayer K.F."/>
            <person name="Olsen O.A."/>
        </authorList>
    </citation>
    <scope>NUCLEOTIDE SEQUENCE [LARGE SCALE GENOMIC DNA]</scope>
    <source>
        <strain evidence="3">cv. AL8/78</strain>
    </source>
</reference>
<keyword evidence="3" id="KW-1185">Reference proteome</keyword>
<dbReference type="Proteomes" id="UP000015105">
    <property type="component" value="Chromosome 7D"/>
</dbReference>
<sequence>MEWPCPHQPPSNLHTKTTLQPLDGHEGIPHSEHSLNVIDRGEIALLKVAKQNLGTSLERMLSYASLRALLQAPLEPQISMSSSFGSLQVQIISPSTSTQSIKLSPMHLL</sequence>
<reference evidence="2" key="4">
    <citation type="submission" date="2019-03" db="UniProtKB">
        <authorList>
            <consortium name="EnsemblPlants"/>
        </authorList>
    </citation>
    <scope>IDENTIFICATION</scope>
</reference>
<protein>
    <submittedName>
        <fullName evidence="2">Uncharacterized protein</fullName>
    </submittedName>
</protein>